<feature type="coiled-coil region" evidence="1">
    <location>
        <begin position="207"/>
        <end position="234"/>
    </location>
</feature>
<evidence type="ECO:0000313" key="4">
    <source>
        <dbReference type="Proteomes" id="UP000036681"/>
    </source>
</evidence>
<accession>A0A0M3HN37</accession>
<keyword evidence="4" id="KW-1185">Reference proteome</keyword>
<keyword evidence="3" id="KW-0812">Transmembrane</keyword>
<sequence length="370" mass="42465">MSAFPLEEYSDDSVRLNGQISVKRRPSTVIDSEQKSIEQSELSASSSEEFEVIKEKKHFVDIGCEKKQLDIKTLQAKFDASKLDQSWTASWDTCDSITRKSSKYCDNVVEKKQTIASSRQHSDQKERTNTADHQNDSSEVCVRDYSEFFIFFHRELVRATTNNRYNGVVVIGFLSIVVASLVTPIFHSQFLQDREASREHSTKDAIIQEQRLLIEQLRNELESLRKATPDMRNSFVKLAIDEARSTAFQRRDGYDYRLVIMEWKKVDSDGQQSRQHLRLSLKQCNGNLFIYDHGPTSGKLFAVGDRVVDVDGRHFASTVEVKDYILWTFNNRDYFTTIIERPVSEDAKHDVTTCLQPSISSFSTIISTPA</sequence>
<keyword evidence="3" id="KW-0472">Membrane</keyword>
<reference evidence="5" key="1">
    <citation type="submission" date="2017-02" db="UniProtKB">
        <authorList>
            <consortium name="WormBaseParasite"/>
        </authorList>
    </citation>
    <scope>IDENTIFICATION</scope>
</reference>
<evidence type="ECO:0000256" key="3">
    <source>
        <dbReference type="SAM" id="Phobius"/>
    </source>
</evidence>
<keyword evidence="1" id="KW-0175">Coiled coil</keyword>
<dbReference type="AlphaFoldDB" id="A0A0M3HN37"/>
<proteinExistence type="predicted"/>
<evidence type="ECO:0000313" key="5">
    <source>
        <dbReference type="WBParaSite" id="ALUE_0000304001-mRNA-1"/>
    </source>
</evidence>
<organism evidence="4 5">
    <name type="scientific">Ascaris lumbricoides</name>
    <name type="common">Giant roundworm</name>
    <dbReference type="NCBI Taxonomy" id="6252"/>
    <lineage>
        <taxon>Eukaryota</taxon>
        <taxon>Metazoa</taxon>
        <taxon>Ecdysozoa</taxon>
        <taxon>Nematoda</taxon>
        <taxon>Chromadorea</taxon>
        <taxon>Rhabditida</taxon>
        <taxon>Spirurina</taxon>
        <taxon>Ascaridomorpha</taxon>
        <taxon>Ascaridoidea</taxon>
        <taxon>Ascarididae</taxon>
        <taxon>Ascaris</taxon>
    </lineage>
</organism>
<protein>
    <submittedName>
        <fullName evidence="5">PDZ domain-containing protein</fullName>
    </submittedName>
</protein>
<keyword evidence="3" id="KW-1133">Transmembrane helix</keyword>
<dbReference type="WBParaSite" id="ALUE_0000304001-mRNA-1">
    <property type="protein sequence ID" value="ALUE_0000304001-mRNA-1"/>
    <property type="gene ID" value="ALUE_0000304001"/>
</dbReference>
<dbReference type="Proteomes" id="UP000036681">
    <property type="component" value="Unplaced"/>
</dbReference>
<evidence type="ECO:0000256" key="2">
    <source>
        <dbReference type="SAM" id="MobiDB-lite"/>
    </source>
</evidence>
<feature type="compositionally biased region" description="Basic and acidic residues" evidence="2">
    <location>
        <begin position="120"/>
        <end position="136"/>
    </location>
</feature>
<name>A0A0M3HN37_ASCLU</name>
<evidence type="ECO:0000256" key="1">
    <source>
        <dbReference type="SAM" id="Coils"/>
    </source>
</evidence>
<feature type="transmembrane region" description="Helical" evidence="3">
    <location>
        <begin position="165"/>
        <end position="186"/>
    </location>
</feature>
<feature type="region of interest" description="Disordered" evidence="2">
    <location>
        <begin position="115"/>
        <end position="136"/>
    </location>
</feature>